<accession>A0ABT7ED83</accession>
<reference evidence="1 2" key="1">
    <citation type="submission" date="2023-05" db="EMBL/GenBank/DDBJ databases">
        <title>Rombocin, a short stable natural nisin variant, displays selective antimicrobial activity against Listeria monocytogenes and employs dual mode of action to kill target bacterial strains.</title>
        <authorList>
            <person name="Wambui J."/>
            <person name="Stephan R."/>
            <person name="Kuipers O.P."/>
        </authorList>
    </citation>
    <scope>NUCLEOTIDE SEQUENCE [LARGE SCALE GENOMIC DNA]</scope>
    <source>
        <strain evidence="1 2">RC002</strain>
    </source>
</reference>
<protein>
    <submittedName>
        <fullName evidence="1">Uncharacterized protein</fullName>
    </submittedName>
</protein>
<keyword evidence="2" id="KW-1185">Reference proteome</keyword>
<comment type="caution">
    <text evidence="1">The sequence shown here is derived from an EMBL/GenBank/DDBJ whole genome shotgun (WGS) entry which is preliminary data.</text>
</comment>
<organism evidence="1 2">
    <name type="scientific">Romboutsia sedimentorum</name>
    <dbReference type="NCBI Taxonomy" id="1368474"/>
    <lineage>
        <taxon>Bacteria</taxon>
        <taxon>Bacillati</taxon>
        <taxon>Bacillota</taxon>
        <taxon>Clostridia</taxon>
        <taxon>Peptostreptococcales</taxon>
        <taxon>Peptostreptococcaceae</taxon>
        <taxon>Romboutsia</taxon>
    </lineage>
</organism>
<dbReference type="RefSeq" id="WP_284133788.1">
    <property type="nucleotide sequence ID" value="NZ_JASKYM010000013.1"/>
</dbReference>
<name>A0ABT7ED83_9FIRM</name>
<evidence type="ECO:0000313" key="1">
    <source>
        <dbReference type="EMBL" id="MDK2564887.1"/>
    </source>
</evidence>
<proteinExistence type="predicted"/>
<dbReference type="Proteomes" id="UP001301012">
    <property type="component" value="Unassembled WGS sequence"/>
</dbReference>
<sequence>MYSSIDDVKKELKELCSEYINILEELKQEDIITKETFEICSSNKISFLEE</sequence>
<gene>
    <name evidence="1" type="ORF">QOZ84_15240</name>
</gene>
<dbReference type="EMBL" id="JASKYM010000013">
    <property type="protein sequence ID" value="MDK2564887.1"/>
    <property type="molecule type" value="Genomic_DNA"/>
</dbReference>
<evidence type="ECO:0000313" key="2">
    <source>
        <dbReference type="Proteomes" id="UP001301012"/>
    </source>
</evidence>